<evidence type="ECO:0000313" key="6">
    <source>
        <dbReference type="EMBL" id="MBM7702317.1"/>
    </source>
</evidence>
<dbReference type="PIRSF" id="PIRSF016557">
    <property type="entry name" value="Caps_synth_CpsB"/>
    <property type="match status" value="1"/>
</dbReference>
<dbReference type="Proteomes" id="UP000809829">
    <property type="component" value="Unassembled WGS sequence"/>
</dbReference>
<evidence type="ECO:0000256" key="1">
    <source>
        <dbReference type="ARBA" id="ARBA00005750"/>
    </source>
</evidence>
<evidence type="ECO:0000256" key="4">
    <source>
        <dbReference type="ARBA" id="ARBA00051722"/>
    </source>
</evidence>
<keyword evidence="2 5" id="KW-0378">Hydrolase</keyword>
<evidence type="ECO:0000256" key="2">
    <source>
        <dbReference type="ARBA" id="ARBA00022801"/>
    </source>
</evidence>
<evidence type="ECO:0000313" key="7">
    <source>
        <dbReference type="Proteomes" id="UP000809829"/>
    </source>
</evidence>
<keyword evidence="7" id="KW-1185">Reference proteome</keyword>
<name>A0ABS2QSB5_9BACI</name>
<dbReference type="InterPro" id="IPR016195">
    <property type="entry name" value="Pol/histidinol_Pase-like"/>
</dbReference>
<proteinExistence type="inferred from homology"/>
<dbReference type="Gene3D" id="3.20.20.140">
    <property type="entry name" value="Metal-dependent hydrolases"/>
    <property type="match status" value="1"/>
</dbReference>
<evidence type="ECO:0000256" key="3">
    <source>
        <dbReference type="ARBA" id="ARBA00022912"/>
    </source>
</evidence>
<dbReference type="EC" id="3.1.3.48" evidence="5"/>
<sequence>MIDLHCHILPGLDDGAKTMEDARQMAKQAVEQGISTIVATPHHQNRQYINEKDIIEQKVNELNEDLLTNNIPLTILPGQEPRIYGEILQDYQAGKVLTLNNTSKYIFIEFSSSQVPHYTDQLLYDLQSNGLTTIIVHPERNSRLMEEPDLLYNLVKKGALTQVTASSVTGDFGKKIQKFTHQLIDANLTHFVASDAHNVRSRGFRMAHAFQIIEEEYGMDTMYMFYENAQSVVDGKTCFVEVPQPVKRKKFLGMF</sequence>
<comment type="catalytic activity">
    <reaction evidence="4 5">
        <text>O-phospho-L-tyrosyl-[protein] + H2O = L-tyrosyl-[protein] + phosphate</text>
        <dbReference type="Rhea" id="RHEA:10684"/>
        <dbReference type="Rhea" id="RHEA-COMP:10136"/>
        <dbReference type="Rhea" id="RHEA-COMP:20101"/>
        <dbReference type="ChEBI" id="CHEBI:15377"/>
        <dbReference type="ChEBI" id="CHEBI:43474"/>
        <dbReference type="ChEBI" id="CHEBI:46858"/>
        <dbReference type="ChEBI" id="CHEBI:61978"/>
        <dbReference type="EC" id="3.1.3.48"/>
    </reaction>
</comment>
<comment type="similarity">
    <text evidence="1 5">Belongs to the metallo-dependent hydrolases superfamily. CpsB/CapC family.</text>
</comment>
<dbReference type="GO" id="GO:0004725">
    <property type="term" value="F:protein tyrosine phosphatase activity"/>
    <property type="evidence" value="ECO:0007669"/>
    <property type="project" value="UniProtKB-EC"/>
</dbReference>
<dbReference type="PANTHER" id="PTHR39181">
    <property type="entry name" value="TYROSINE-PROTEIN PHOSPHATASE YWQE"/>
    <property type="match status" value="1"/>
</dbReference>
<reference evidence="6 7" key="1">
    <citation type="submission" date="2021-01" db="EMBL/GenBank/DDBJ databases">
        <title>Genomic Encyclopedia of Type Strains, Phase IV (KMG-IV): sequencing the most valuable type-strain genomes for metagenomic binning, comparative biology and taxonomic classification.</title>
        <authorList>
            <person name="Goeker M."/>
        </authorList>
    </citation>
    <scope>NUCLEOTIDE SEQUENCE [LARGE SCALE GENOMIC DNA]</scope>
    <source>
        <strain evidence="6 7">DSM 104297</strain>
    </source>
</reference>
<gene>
    <name evidence="6" type="ORF">JOC83_001151</name>
</gene>
<dbReference type="Pfam" id="PF19567">
    <property type="entry name" value="CpsB_CapC"/>
    <property type="match status" value="1"/>
</dbReference>
<keyword evidence="3 5" id="KW-0904">Protein phosphatase</keyword>
<dbReference type="SUPFAM" id="SSF89550">
    <property type="entry name" value="PHP domain-like"/>
    <property type="match status" value="1"/>
</dbReference>
<evidence type="ECO:0000256" key="5">
    <source>
        <dbReference type="PIRNR" id="PIRNR016557"/>
    </source>
</evidence>
<dbReference type="PANTHER" id="PTHR39181:SF1">
    <property type="entry name" value="TYROSINE-PROTEIN PHOSPHATASE YWQE"/>
    <property type="match status" value="1"/>
</dbReference>
<protein>
    <recommendedName>
        <fullName evidence="5">Tyrosine-protein phosphatase</fullName>
        <ecNumber evidence="5">3.1.3.48</ecNumber>
    </recommendedName>
</protein>
<accession>A0ABS2QSB5</accession>
<dbReference type="EMBL" id="JAFBFC010000002">
    <property type="protein sequence ID" value="MBM7702317.1"/>
    <property type="molecule type" value="Genomic_DNA"/>
</dbReference>
<dbReference type="InterPro" id="IPR016667">
    <property type="entry name" value="Caps_polysacc_synth_CpsB/CapC"/>
</dbReference>
<comment type="caution">
    <text evidence="6">The sequence shown here is derived from an EMBL/GenBank/DDBJ whole genome shotgun (WGS) entry which is preliminary data.</text>
</comment>
<dbReference type="RefSeq" id="WP_205185136.1">
    <property type="nucleotide sequence ID" value="NZ_JAFBFC010000002.1"/>
</dbReference>
<organism evidence="6 7">
    <name type="scientific">Priestia iocasae</name>
    <dbReference type="NCBI Taxonomy" id="2291674"/>
    <lineage>
        <taxon>Bacteria</taxon>
        <taxon>Bacillati</taxon>
        <taxon>Bacillota</taxon>
        <taxon>Bacilli</taxon>
        <taxon>Bacillales</taxon>
        <taxon>Bacillaceae</taxon>
        <taxon>Priestia</taxon>
    </lineage>
</organism>